<organism evidence="2 3">
    <name type="scientific">Ordospora colligata OC4</name>
    <dbReference type="NCBI Taxonomy" id="1354746"/>
    <lineage>
        <taxon>Eukaryota</taxon>
        <taxon>Fungi</taxon>
        <taxon>Fungi incertae sedis</taxon>
        <taxon>Microsporidia</taxon>
        <taxon>Ordosporidae</taxon>
        <taxon>Ordospora</taxon>
    </lineage>
</organism>
<dbReference type="EMBL" id="JOKQ01000009">
    <property type="protein sequence ID" value="KHN69259.1"/>
    <property type="molecule type" value="Genomic_DNA"/>
</dbReference>
<protein>
    <submittedName>
        <fullName evidence="2">Uncharacterized protein</fullName>
    </submittedName>
</protein>
<dbReference type="InParanoid" id="A0A0B2UJ85"/>
<gene>
    <name evidence="2" type="ORF">M896_091890</name>
</gene>
<dbReference type="RefSeq" id="XP_014563301.1">
    <property type="nucleotide sequence ID" value="XM_014707815.1"/>
</dbReference>
<keyword evidence="3" id="KW-1185">Reference proteome</keyword>
<dbReference type="OrthoDB" id="2191172at2759"/>
<evidence type="ECO:0000256" key="1">
    <source>
        <dbReference type="SAM" id="Coils"/>
    </source>
</evidence>
<accession>A0A0B2UJ85</accession>
<dbReference type="Proteomes" id="UP000031056">
    <property type="component" value="Unassembled WGS sequence"/>
</dbReference>
<dbReference type="HOGENOM" id="CLU_1562865_0_0_1"/>
<feature type="coiled-coil region" evidence="1">
    <location>
        <begin position="1"/>
        <end position="70"/>
    </location>
</feature>
<proteinExistence type="predicted"/>
<comment type="caution">
    <text evidence="2">The sequence shown here is derived from an EMBL/GenBank/DDBJ whole genome shotgun (WGS) entry which is preliminary data.</text>
</comment>
<keyword evidence="1" id="KW-0175">Coiled coil</keyword>
<reference evidence="2 3" key="1">
    <citation type="journal article" date="2014" name="MBio">
        <title>The Ordospora colligata genome; evolution of extreme reduction in microsporidia and host-to-parasite horizontal gene transfer.</title>
        <authorList>
            <person name="Pombert J.-F."/>
            <person name="Haag K.L."/>
            <person name="Beidas S."/>
            <person name="Ebert D."/>
            <person name="Keeling P.J."/>
        </authorList>
    </citation>
    <scope>NUCLEOTIDE SEQUENCE [LARGE SCALE GENOMIC DNA]</scope>
    <source>
        <strain evidence="2 3">OC4</strain>
    </source>
</reference>
<name>A0A0B2UJ85_9MICR</name>
<dbReference type="GeneID" id="26262402"/>
<dbReference type="AlphaFoldDB" id="A0A0B2UJ85"/>
<evidence type="ECO:0000313" key="3">
    <source>
        <dbReference type="Proteomes" id="UP000031056"/>
    </source>
</evidence>
<evidence type="ECO:0000313" key="2">
    <source>
        <dbReference type="EMBL" id="KHN69259.1"/>
    </source>
</evidence>
<sequence>MEELKLRVDELMKEVARLECEMTKKNEKIKKNRVLNMNLREEVLSKSKEIDDLNELVTSMKKQMENNDRRFMKMERMIKADCRRKELFNEKILGSVKSRGEYYISLEMKKINERYEVMRRFIFAISERLGFDFEMFDELVNIAEGTDDPAVMAFLESIMPNGYVRLDEDAE</sequence>
<dbReference type="VEuPathDB" id="MicrosporidiaDB:M896_091890"/>